<evidence type="ECO:0008006" key="4">
    <source>
        <dbReference type="Google" id="ProtNLM"/>
    </source>
</evidence>
<organism evidence="2 3">
    <name type="scientific">Polarella glacialis</name>
    <name type="common">Dinoflagellate</name>
    <dbReference type="NCBI Taxonomy" id="89957"/>
    <lineage>
        <taxon>Eukaryota</taxon>
        <taxon>Sar</taxon>
        <taxon>Alveolata</taxon>
        <taxon>Dinophyceae</taxon>
        <taxon>Suessiales</taxon>
        <taxon>Suessiaceae</taxon>
        <taxon>Polarella</taxon>
    </lineage>
</organism>
<feature type="non-terminal residue" evidence="2">
    <location>
        <position position="1860"/>
    </location>
</feature>
<comment type="caution">
    <text evidence="2">The sequence shown here is derived from an EMBL/GenBank/DDBJ whole genome shotgun (WGS) entry which is preliminary data.</text>
</comment>
<sequence>MSADAEGPEPWEEQLLRAGPLTSQQLSLFLDKCGISKDVEQTFCKELRFAPEEIIRCLSSISGLSGSPVRAARAARDARSRRGEELRQMKGHLKRSWAKTIQELAEIEGVNQQEGIETPEIPVQESPVRDPSQSGQQQVRAGADLEDHSMARPAHMASGDEVTALMKARQWEKPEQWTMTVQHWVDIVGACTETPQYKSVMEQKKTVNMHDVCRLFVKPWSEGTGCSLAVLMSREVVCNAQLMVSHCWGEDVSETKESLLQHAVRHELPMTVPIWFCVFSNYQPEDGVGPKLEHQLALEPFASVIRNPSLKAANGGHGMVALHTTTDDLYSRLWCVHEVERAIVEEDVEIKASMSQKYIDLMVGRVEQFLGLGATLNDCFRAAGVQVQTAKARCSSKDDEEKLVKLILQQANGFDGLDKVVENFRREQLPDIIFETLIRKGLLTLDGASTSARADAAIVFAACQMHGGGQLEHATTNPEVSERIRLAGLLGNDELRWQDIEVLDLEDLQMTLIRKGLLTLDGASTSARADAAIVFAACQMHGGGQLEHATNPEVRERIRLALRGGDRFDEKLRWQDLEVIDLEDLKLGQIFRLGVRTLAEDITQLRQNTKLSLALAGEGLGAKGCKTLFETMAQLKQITDLSLDLKRNKLGFEGGIVLSEGIAQLKQITKLSLDLAVNDLGDKGGQAVSEGIAQLKQITTLSLDLADNGLGAKGGQAVFEAIAQLKQITDLSLDLKCNQLGFECFIVLSEGIAQLKQITKLSLDLKRNDLGDKGGQAVFEAIAQLKQITDLSLSLAGNNLGADGGQAVFEAMAQLKQITDLSLDLKCNQLGFFECFIVLSEGIAQLKQITKLNLNLTGNRLGDKGGQAVFEAIAQLKQITDLSLDLGFNGLGAESGQAVSEGIAQLKQITKLSLNLGENYLGAEGGKAVSEGIAQLKQITDLSLTLEGNDLGDKGGQAVFEGIAQLNQITDLSLDLGFNGLGAEGSKAVSEGIAQLKQITELSLNLTNNHLGDEGSKAVSEGIAQLKQITDLSLDLTNNHLGFEGGQAVSEAIAQLKQITKLNLNLGDNHLGDKGGQAVFEAIAQLKQITDLSLDLRYNDLSAEGGQAVSEAIAQLKQITGLSLNLAGNGLGAKGGQAVSEGIAQLKQITDLSLDLADNGLGDEGSKAVFEAIAQLKQITDLSLNLACNNLSAEGGRAVSEGIAQLKQITKLSLNLKDNKLSAEGGKAVSEGIAQLKHITNLHLSPTVPRFWRYCSLPKVVESTQAGPEPWEEQLLRAGPLTSQQLSLFLDKCGISKDVEQTFCRELRFAPEEIIRCLSSISGLSGSPVRAARAARDARSRRGEELRQMKGRLKRSWAKTIQELAEIEGVNQQEGIETPEIPVQESPVRDPSQSGQQQVRAGADLEDHSMARPAHMASGDEVTALMKARQWEKPEQWTMTVQHWVDIVGACTETPQYKSVMEQKKTVNMHDVCRLFVKPWSEGTGCSLAVLMSREVVCNAQLMVSHCWGEDVSETKESLLQHAVRHELPMTVPIWFCVFSNYQPEDGVGPKLEHQLALEPFASVIRNPSLKAANGGHGMVALRTTTDDLYSRLWCVHEVERATVEDDVALTASMSQKYIDLMAGRVEQFLELGASLNDCFRAAGVQVQTAKARCSSKDDEEKLVKLILQQANGFDGLDKVVEDFRREQLPDIIFEKLIRKGLTRLDGASTSARANAAVVLAACQAHGAGQLQHATTNPEVSERIRLAGLLGNDELRWQDIEVLDLEDLQMTLIRKGLLTLDGASTSARADAAIVFAACQMHGGGQLEHATNPEVRERIRLALRGGNRFDEKLRWQDLEVIDLEDLKLGQIFRLGVRTLAE</sequence>
<gene>
    <name evidence="2" type="ORF">PGLA1383_LOCUS38114</name>
</gene>
<dbReference type="SUPFAM" id="SSF52047">
    <property type="entry name" value="RNI-like"/>
    <property type="match status" value="3"/>
</dbReference>
<evidence type="ECO:0000313" key="2">
    <source>
        <dbReference type="EMBL" id="CAE8620559.1"/>
    </source>
</evidence>
<dbReference type="InterPro" id="IPR052394">
    <property type="entry name" value="LRR-containing"/>
</dbReference>
<feature type="region of interest" description="Disordered" evidence="1">
    <location>
        <begin position="122"/>
        <end position="143"/>
    </location>
</feature>
<feature type="region of interest" description="Disordered" evidence="1">
    <location>
        <begin position="1382"/>
        <end position="1403"/>
    </location>
</feature>
<dbReference type="OrthoDB" id="435860at2759"/>
<dbReference type="PANTHER" id="PTHR24114:SF2">
    <property type="entry name" value="F-BOX DOMAIN-CONTAINING PROTEIN-RELATED"/>
    <property type="match status" value="1"/>
</dbReference>
<evidence type="ECO:0000313" key="3">
    <source>
        <dbReference type="Proteomes" id="UP000654075"/>
    </source>
</evidence>
<dbReference type="PANTHER" id="PTHR24114">
    <property type="entry name" value="LEUCINE RICH REPEAT FAMILY PROTEIN"/>
    <property type="match status" value="1"/>
</dbReference>
<dbReference type="Proteomes" id="UP000654075">
    <property type="component" value="Unassembled WGS sequence"/>
</dbReference>
<evidence type="ECO:0000256" key="1">
    <source>
        <dbReference type="SAM" id="MobiDB-lite"/>
    </source>
</evidence>
<accession>A0A813GCZ1</accession>
<dbReference type="EMBL" id="CAJNNV010027512">
    <property type="protein sequence ID" value="CAE8620559.1"/>
    <property type="molecule type" value="Genomic_DNA"/>
</dbReference>
<dbReference type="Pfam" id="PF13516">
    <property type="entry name" value="LRR_6"/>
    <property type="match status" value="10"/>
</dbReference>
<proteinExistence type="predicted"/>
<dbReference type="Gene3D" id="3.80.10.10">
    <property type="entry name" value="Ribonuclease Inhibitor"/>
    <property type="match status" value="6"/>
</dbReference>
<name>A0A813GCZ1_POLGL</name>
<dbReference type="SMART" id="SM00368">
    <property type="entry name" value="LRR_RI"/>
    <property type="match status" value="18"/>
</dbReference>
<reference evidence="2" key="1">
    <citation type="submission" date="2021-02" db="EMBL/GenBank/DDBJ databases">
        <authorList>
            <person name="Dougan E. K."/>
            <person name="Rhodes N."/>
            <person name="Thang M."/>
            <person name="Chan C."/>
        </authorList>
    </citation>
    <scope>NUCLEOTIDE SEQUENCE</scope>
</reference>
<dbReference type="InterPro" id="IPR032675">
    <property type="entry name" value="LRR_dom_sf"/>
</dbReference>
<dbReference type="InterPro" id="IPR001611">
    <property type="entry name" value="Leu-rich_rpt"/>
</dbReference>
<keyword evidence="3" id="KW-1185">Reference proteome</keyword>
<protein>
    <recommendedName>
        <fullName evidence="4">Protein NLRC3</fullName>
    </recommendedName>
</protein>